<evidence type="ECO:0000256" key="4">
    <source>
        <dbReference type="ARBA" id="ARBA00012339"/>
    </source>
</evidence>
<dbReference type="PRINTS" id="PR00149">
    <property type="entry name" value="FUMRATELYASE"/>
</dbReference>
<dbReference type="CDD" id="cd01598">
    <property type="entry name" value="PurB"/>
    <property type="match status" value="1"/>
</dbReference>
<dbReference type="Gene3D" id="1.10.275.10">
    <property type="entry name" value="Fumarase/aspartase (N-terminal domain)"/>
    <property type="match status" value="1"/>
</dbReference>
<keyword evidence="17" id="KW-1185">Reference proteome</keyword>
<dbReference type="InterPro" id="IPR020557">
    <property type="entry name" value="Fumarate_lyase_CS"/>
</dbReference>
<keyword evidence="6 13" id="KW-0658">Purine biosynthesis</keyword>
<dbReference type="FunFam" id="1.20.200.10:FF:000004">
    <property type="entry name" value="Adenylosuccinate lyase"/>
    <property type="match status" value="1"/>
</dbReference>
<dbReference type="OrthoDB" id="9768878at2"/>
<dbReference type="AlphaFoldDB" id="A0A2P7R7F8"/>
<comment type="function">
    <text evidence="9">Catalyzes two reactions in de novo purine nucleotide biosynthesis. Catalyzes the breakdown of 5-aminoimidazole- (N-succinylocarboxamide) ribotide (SAICAR or 2-[5-amino-1-(5-phospho-beta-D-ribosyl)imidazole-4-carboxamido]succinate) to 5-aminoimidazole-4-carboxamide ribotide (AICAR or 5-amino-1-(5-phospho-beta-D-ribosyl)imidazole-4-carboxamide) and fumarate, and of adenylosuccinate (ADS or N(6)-(1,2-dicarboxyethyl)-AMP) to adenosine monophosphate (AMP) and fumarate.</text>
</comment>
<dbReference type="SUPFAM" id="SSF48557">
    <property type="entry name" value="L-aspartase-like"/>
    <property type="match status" value="1"/>
</dbReference>
<comment type="catalytic activity">
    <reaction evidence="11">
        <text>N(6)-(1,2-dicarboxyethyl)-AMP = fumarate + AMP</text>
        <dbReference type="Rhea" id="RHEA:16853"/>
        <dbReference type="ChEBI" id="CHEBI:29806"/>
        <dbReference type="ChEBI" id="CHEBI:57567"/>
        <dbReference type="ChEBI" id="CHEBI:456215"/>
        <dbReference type="EC" id="4.3.2.2"/>
    </reaction>
    <physiologicalReaction direction="left-to-right" evidence="11">
        <dbReference type="Rhea" id="RHEA:16854"/>
    </physiologicalReaction>
</comment>
<evidence type="ECO:0000313" key="16">
    <source>
        <dbReference type="EMBL" id="PSJ46122.1"/>
    </source>
</evidence>
<dbReference type="GO" id="GO:0005829">
    <property type="term" value="C:cytosol"/>
    <property type="evidence" value="ECO:0007669"/>
    <property type="project" value="TreeGrafter"/>
</dbReference>
<dbReference type="Proteomes" id="UP000240243">
    <property type="component" value="Unassembled WGS sequence"/>
</dbReference>
<evidence type="ECO:0000256" key="12">
    <source>
        <dbReference type="NCBIfam" id="TIGR00928"/>
    </source>
</evidence>
<protein>
    <recommendedName>
        <fullName evidence="5 12">Adenylosuccinate lyase</fullName>
        <shortName evidence="13">ASL</shortName>
        <ecNumber evidence="4 12">4.3.2.2</ecNumber>
    </recommendedName>
    <alternativeName>
        <fullName evidence="10 13">Adenylosuccinase</fullName>
    </alternativeName>
</protein>
<evidence type="ECO:0000256" key="2">
    <source>
        <dbReference type="ARBA" id="ARBA00004734"/>
    </source>
</evidence>
<accession>A0A2P7R7F8</accession>
<evidence type="ECO:0000259" key="14">
    <source>
        <dbReference type="Pfam" id="PF00206"/>
    </source>
</evidence>
<dbReference type="InterPro" id="IPR008948">
    <property type="entry name" value="L-Aspartase-like"/>
</dbReference>
<organism evidence="16 17">
    <name type="scientific">Zobellella endophytica</name>
    <dbReference type="NCBI Taxonomy" id="2116700"/>
    <lineage>
        <taxon>Bacteria</taxon>
        <taxon>Pseudomonadati</taxon>
        <taxon>Pseudomonadota</taxon>
        <taxon>Gammaproteobacteria</taxon>
        <taxon>Aeromonadales</taxon>
        <taxon>Aeromonadaceae</taxon>
        <taxon>Zobellella</taxon>
    </lineage>
</organism>
<keyword evidence="7 13" id="KW-0456">Lyase</keyword>
<comment type="pathway">
    <text evidence="2 13">Purine metabolism; AMP biosynthesis via de novo pathway; AMP from IMP: step 2/2.</text>
</comment>
<dbReference type="Gene3D" id="1.10.40.30">
    <property type="entry name" value="Fumarase/aspartase (C-terminal domain)"/>
    <property type="match status" value="1"/>
</dbReference>
<dbReference type="FunFam" id="1.10.275.10:FF:000003">
    <property type="entry name" value="Adenylosuccinate lyase"/>
    <property type="match status" value="1"/>
</dbReference>
<gene>
    <name evidence="16" type="ORF">C7H85_05605</name>
</gene>
<evidence type="ECO:0000256" key="6">
    <source>
        <dbReference type="ARBA" id="ARBA00022755"/>
    </source>
</evidence>
<evidence type="ECO:0000256" key="7">
    <source>
        <dbReference type="ARBA" id="ARBA00023239"/>
    </source>
</evidence>
<proteinExistence type="inferred from homology"/>
<dbReference type="UniPathway" id="UPA00074">
    <property type="reaction ID" value="UER00132"/>
</dbReference>
<evidence type="ECO:0000256" key="13">
    <source>
        <dbReference type="RuleBase" id="RU361172"/>
    </source>
</evidence>
<dbReference type="InterPro" id="IPR013539">
    <property type="entry name" value="PurB_C"/>
</dbReference>
<evidence type="ECO:0000256" key="10">
    <source>
        <dbReference type="ARBA" id="ARBA00030717"/>
    </source>
</evidence>
<dbReference type="Gene3D" id="1.20.200.10">
    <property type="entry name" value="Fumarase/aspartase (Central domain)"/>
    <property type="match status" value="1"/>
</dbReference>
<evidence type="ECO:0000256" key="9">
    <source>
        <dbReference type="ARBA" id="ARBA00025012"/>
    </source>
</evidence>
<comment type="catalytic activity">
    <reaction evidence="8">
        <text>(2S)-2-[5-amino-1-(5-phospho-beta-D-ribosyl)imidazole-4-carboxamido]succinate = 5-amino-1-(5-phospho-beta-D-ribosyl)imidazole-4-carboxamide + fumarate</text>
        <dbReference type="Rhea" id="RHEA:23920"/>
        <dbReference type="ChEBI" id="CHEBI:29806"/>
        <dbReference type="ChEBI" id="CHEBI:58443"/>
        <dbReference type="ChEBI" id="CHEBI:58475"/>
        <dbReference type="EC" id="4.3.2.2"/>
    </reaction>
    <physiologicalReaction direction="left-to-right" evidence="8">
        <dbReference type="Rhea" id="RHEA:23921"/>
    </physiologicalReaction>
</comment>
<evidence type="ECO:0000259" key="15">
    <source>
        <dbReference type="Pfam" id="PF08328"/>
    </source>
</evidence>
<dbReference type="InterPro" id="IPR024083">
    <property type="entry name" value="Fumarase/histidase_N"/>
</dbReference>
<dbReference type="Pfam" id="PF00206">
    <property type="entry name" value="Lyase_1"/>
    <property type="match status" value="1"/>
</dbReference>
<comment type="pathway">
    <text evidence="1 13">Purine metabolism; IMP biosynthesis via de novo pathway; 5-amino-1-(5-phospho-D-ribosyl)imidazole-4-carboxamide from 5-amino-1-(5-phospho-D-ribosyl)imidazole-4-carboxylate: step 2/2.</text>
</comment>
<feature type="domain" description="Fumarate lyase N-terminal" evidence="14">
    <location>
        <begin position="14"/>
        <end position="312"/>
    </location>
</feature>
<dbReference type="GO" id="GO:0004018">
    <property type="term" value="F:N6-(1,2-dicarboxyethyl)AMP AMP-lyase (fumarate-forming) activity"/>
    <property type="evidence" value="ECO:0007669"/>
    <property type="project" value="UniProtKB-UniRule"/>
</dbReference>
<dbReference type="GO" id="GO:0044208">
    <property type="term" value="P:'de novo' AMP biosynthetic process"/>
    <property type="evidence" value="ECO:0007669"/>
    <property type="project" value="UniProtKB-UniPathway"/>
</dbReference>
<feature type="domain" description="Adenylosuccinate lyase PurB C-terminal" evidence="15">
    <location>
        <begin position="331"/>
        <end position="445"/>
    </location>
</feature>
<dbReference type="EC" id="4.3.2.2" evidence="4 12"/>
<dbReference type="PANTHER" id="PTHR43411:SF1">
    <property type="entry name" value="ADENYLOSUCCINATE LYASE"/>
    <property type="match status" value="1"/>
</dbReference>
<dbReference type="NCBIfam" id="NF006764">
    <property type="entry name" value="PRK09285.1"/>
    <property type="match status" value="1"/>
</dbReference>
<dbReference type="GO" id="GO:0070626">
    <property type="term" value="F:(S)-2-(5-amino-1-(5-phospho-D-ribosyl)imidazole-4-carboxamido) succinate lyase (fumarate-forming) activity"/>
    <property type="evidence" value="ECO:0007669"/>
    <property type="project" value="RHEA"/>
</dbReference>
<sequence length="456" mass="51109">MELSALTAISPVDGRYGAKTQELRAIFSEFGLLRFRVEVEVRWLQALAEHAAIAEVPALSAEANAYLDQVIAGFCEADGQRIKDIERTTNHDVKAVEYFLKEKVEALPELAAVSEFIHFACTSEDINNNAHALMLKAAREEVIAPYCRELIDAVKQLARQYRDVPMLSRTHGQPASPTTLGKEMANVAYRLERQFKQILAVELLAKINGAVGNYNAHMSAYPEVDWHNFAERFIGRLGLTWNPYTTQIEPHDYIAELFDALARFNTILIDFDRDIWGYISVGYFKQRTVAGEIGSSTMPHKVNPIDFENSEGNLGLANAIFNHLAAKLPISRWQRDLTDSTVLRNLGVAVGYSLIAYQATLKGISKLEANPQALAADLDQNWEVLAEPVQTVMRRYGIEKPYEKLKELTRGKRVDAEGMRAFIDGLALPESVKAELRQLTPANYIGRAIQLTDELK</sequence>
<dbReference type="PROSITE" id="PS00163">
    <property type="entry name" value="FUMARATE_LYASES"/>
    <property type="match status" value="1"/>
</dbReference>
<dbReference type="FunFam" id="1.10.40.30:FF:000004">
    <property type="entry name" value="Adenylosuccinate lyase"/>
    <property type="match status" value="1"/>
</dbReference>
<dbReference type="InterPro" id="IPR022761">
    <property type="entry name" value="Fumarate_lyase_N"/>
</dbReference>
<dbReference type="InterPro" id="IPR047136">
    <property type="entry name" value="PurB_bact"/>
</dbReference>
<dbReference type="RefSeq" id="WP_106728740.1">
    <property type="nucleotide sequence ID" value="NZ_PXYG01000002.1"/>
</dbReference>
<reference evidence="16 17" key="1">
    <citation type="submission" date="2018-03" db="EMBL/GenBank/DDBJ databases">
        <title>The draft genome of Zobellella sp. 59N8.</title>
        <authorList>
            <person name="Liu L."/>
            <person name="Li L."/>
            <person name="Zhang X."/>
            <person name="Liang L."/>
            <person name="Wang T."/>
        </authorList>
    </citation>
    <scope>NUCLEOTIDE SEQUENCE [LARGE SCALE GENOMIC DNA]</scope>
    <source>
        <strain evidence="16 17">59N8</strain>
    </source>
</reference>
<dbReference type="GO" id="GO:0006189">
    <property type="term" value="P:'de novo' IMP biosynthetic process"/>
    <property type="evidence" value="ECO:0007669"/>
    <property type="project" value="UniProtKB-UniPathway"/>
</dbReference>
<comment type="similarity">
    <text evidence="3 13">Belongs to the lyase 1 family. Adenylosuccinate lyase subfamily.</text>
</comment>
<dbReference type="UniPathway" id="UPA00075">
    <property type="reaction ID" value="UER00336"/>
</dbReference>
<evidence type="ECO:0000313" key="17">
    <source>
        <dbReference type="Proteomes" id="UP000240243"/>
    </source>
</evidence>
<evidence type="ECO:0000256" key="1">
    <source>
        <dbReference type="ARBA" id="ARBA00004706"/>
    </source>
</evidence>
<evidence type="ECO:0000256" key="11">
    <source>
        <dbReference type="ARBA" id="ARBA00049115"/>
    </source>
</evidence>
<evidence type="ECO:0000256" key="3">
    <source>
        <dbReference type="ARBA" id="ARBA00008273"/>
    </source>
</evidence>
<dbReference type="InterPro" id="IPR004769">
    <property type="entry name" value="Pur_lyase"/>
</dbReference>
<dbReference type="InterPro" id="IPR000362">
    <property type="entry name" value="Fumarate_lyase_fam"/>
</dbReference>
<evidence type="ECO:0000256" key="5">
    <source>
        <dbReference type="ARBA" id="ARBA00017058"/>
    </source>
</evidence>
<comment type="caution">
    <text evidence="16">The sequence shown here is derived from an EMBL/GenBank/DDBJ whole genome shotgun (WGS) entry which is preliminary data.</text>
</comment>
<evidence type="ECO:0000256" key="8">
    <source>
        <dbReference type="ARBA" id="ARBA00024477"/>
    </source>
</evidence>
<dbReference type="EMBL" id="PXYG01000002">
    <property type="protein sequence ID" value="PSJ46122.1"/>
    <property type="molecule type" value="Genomic_DNA"/>
</dbReference>
<dbReference type="Pfam" id="PF08328">
    <property type="entry name" value="ASL_C"/>
    <property type="match status" value="1"/>
</dbReference>
<dbReference type="NCBIfam" id="TIGR00928">
    <property type="entry name" value="purB"/>
    <property type="match status" value="1"/>
</dbReference>
<name>A0A2P7R7F8_9GAMM</name>
<dbReference type="PANTHER" id="PTHR43411">
    <property type="entry name" value="ADENYLOSUCCINATE LYASE"/>
    <property type="match status" value="1"/>
</dbReference>